<comment type="caution">
    <text evidence="7">The sequence shown here is derived from an EMBL/GenBank/DDBJ whole genome shotgun (WGS) entry which is preliminary data.</text>
</comment>
<dbReference type="Pfam" id="PF20473">
    <property type="entry name" value="MmeI_Mtase"/>
    <property type="match status" value="1"/>
</dbReference>
<dbReference type="RefSeq" id="WP_003798297.1">
    <property type="nucleotide sequence ID" value="NZ_BAEG01000012.1"/>
</dbReference>
<dbReference type="EMBL" id="BAEG01000012">
    <property type="protein sequence ID" value="GAB12321.1"/>
    <property type="molecule type" value="Genomic_DNA"/>
</dbReference>
<evidence type="ECO:0000313" key="8">
    <source>
        <dbReference type="Proteomes" id="UP000003828"/>
    </source>
</evidence>
<dbReference type="InterPro" id="IPR050953">
    <property type="entry name" value="N4_N6_ade-DNA_methylase"/>
</dbReference>
<evidence type="ECO:0000256" key="2">
    <source>
        <dbReference type="ARBA" id="ARBA00022603"/>
    </source>
</evidence>
<comment type="catalytic activity">
    <reaction evidence="4">
        <text>a 2'-deoxyadenosine in DNA + S-adenosyl-L-methionine = an N(6)-methyl-2'-deoxyadenosine in DNA + S-adenosyl-L-homocysteine + H(+)</text>
        <dbReference type="Rhea" id="RHEA:15197"/>
        <dbReference type="Rhea" id="RHEA-COMP:12418"/>
        <dbReference type="Rhea" id="RHEA-COMP:12419"/>
        <dbReference type="ChEBI" id="CHEBI:15378"/>
        <dbReference type="ChEBI" id="CHEBI:57856"/>
        <dbReference type="ChEBI" id="CHEBI:59789"/>
        <dbReference type="ChEBI" id="CHEBI:90615"/>
        <dbReference type="ChEBI" id="CHEBI:90616"/>
        <dbReference type="EC" id="2.1.1.72"/>
    </reaction>
</comment>
<evidence type="ECO:0000256" key="5">
    <source>
        <dbReference type="SAM" id="MobiDB-lite"/>
    </source>
</evidence>
<dbReference type="Gene3D" id="3.40.50.150">
    <property type="entry name" value="Vaccinia Virus protein VP39"/>
    <property type="match status" value="2"/>
</dbReference>
<dbReference type="InterPro" id="IPR046816">
    <property type="entry name" value="MmeI_Mtase"/>
</dbReference>
<dbReference type="EC" id="2.1.1.72" evidence="1"/>
<dbReference type="eggNOG" id="COG1002">
    <property type="taxonomic scope" value="Bacteria"/>
</dbReference>
<accession>H0QHM0</accession>
<dbReference type="PANTHER" id="PTHR33841:SF1">
    <property type="entry name" value="DNA METHYLTRANSFERASE A"/>
    <property type="match status" value="1"/>
</dbReference>
<name>H0QHM0_ARTG1</name>
<keyword evidence="2" id="KW-0489">Methyltransferase</keyword>
<dbReference type="GO" id="GO:0009007">
    <property type="term" value="F:site-specific DNA-methyltransferase (adenine-specific) activity"/>
    <property type="evidence" value="ECO:0007669"/>
    <property type="project" value="UniProtKB-EC"/>
</dbReference>
<dbReference type="PANTHER" id="PTHR33841">
    <property type="entry name" value="DNA METHYLTRANSFERASE YEEA-RELATED"/>
    <property type="match status" value="1"/>
</dbReference>
<evidence type="ECO:0000256" key="3">
    <source>
        <dbReference type="ARBA" id="ARBA00022679"/>
    </source>
</evidence>
<evidence type="ECO:0000256" key="1">
    <source>
        <dbReference type="ARBA" id="ARBA00011900"/>
    </source>
</evidence>
<dbReference type="GO" id="GO:0032259">
    <property type="term" value="P:methylation"/>
    <property type="evidence" value="ECO:0007669"/>
    <property type="project" value="UniProtKB-KW"/>
</dbReference>
<evidence type="ECO:0000259" key="6">
    <source>
        <dbReference type="Pfam" id="PF20473"/>
    </source>
</evidence>
<keyword evidence="8" id="KW-1185">Reference proteome</keyword>
<evidence type="ECO:0000313" key="7">
    <source>
        <dbReference type="EMBL" id="GAB12321.1"/>
    </source>
</evidence>
<dbReference type="SUPFAM" id="SSF53335">
    <property type="entry name" value="S-adenosyl-L-methionine-dependent methyltransferases"/>
    <property type="match status" value="1"/>
</dbReference>
<keyword evidence="3" id="KW-0808">Transferase</keyword>
<dbReference type="GO" id="GO:0006304">
    <property type="term" value="P:DNA modification"/>
    <property type="evidence" value="ECO:0007669"/>
    <property type="project" value="InterPro"/>
</dbReference>
<organism evidence="7 8">
    <name type="scientific">Arthrobacter globiformis (strain ATCC 8010 / DSM 20124 / JCM 1332 / NBRC 12137 / NCIMB 8907 / NRRL B-2979 / 168)</name>
    <dbReference type="NCBI Taxonomy" id="1077972"/>
    <lineage>
        <taxon>Bacteria</taxon>
        <taxon>Bacillati</taxon>
        <taxon>Actinomycetota</taxon>
        <taxon>Actinomycetes</taxon>
        <taxon>Micrococcales</taxon>
        <taxon>Micrococcaceae</taxon>
        <taxon>Arthrobacter</taxon>
    </lineage>
</organism>
<feature type="domain" description="MmeI-like DNA-methyltransferase" evidence="6">
    <location>
        <begin position="505"/>
        <end position="585"/>
    </location>
</feature>
<reference evidence="7 8" key="1">
    <citation type="submission" date="2011-12" db="EMBL/GenBank/DDBJ databases">
        <title>Whole genome shotgun sequence of Arthrobacter globiformis NBRC 12137.</title>
        <authorList>
            <person name="Miyazawa S."/>
            <person name="Hosoyama A."/>
            <person name="Tsuchikane K."/>
            <person name="Katsumata H."/>
            <person name="Yamazaki S."/>
            <person name="Fujita N."/>
        </authorList>
    </citation>
    <scope>NUCLEOTIDE SEQUENCE [LARGE SCALE GENOMIC DNA]</scope>
    <source>
        <strain evidence="7 8">NBRC 12137</strain>
    </source>
</reference>
<dbReference type="PRINTS" id="PR00507">
    <property type="entry name" value="N12N6MTFRASE"/>
</dbReference>
<sequence>MSAAFQAITVVGGVVPPSLLGRVQAGEVNDARSMAPASFHLAGTETVRDAASRTWMYLQGAWRAWRESDATKRPDGQGAGTGDARQKWLLVLLRELGYGQVPATPGGLTIGGEAYPISHRWESVPIHLLGPGVDLDKRTPKVEGAARRAPQAMMQEFLNREDTYLWAILSNGLRLRLLRDSTALAGSAYIEFDLETIFESDLYSEFQLFWQLCHQSRLDKRGGSESPPSDCWLELWRGESVEAGARALDKLGAGVEKALDFLGSGFLRHPDNRWLVDALHSGDLSHRDFHKALLRTAYRLLFIFVVEDRGALLDPAATTEARHRYETYFSTQRLRKMSRTRDGGPHPDLWRTQKLVLGALGGEGLGVIGLPALGGLFDPDPRAARLAGQPHGDLLLGAELANQDFLKAIRVLGWVAGKTGRLQPVDYRHLGAEELGSVYESLLELVPRVDTETRSFELAHLAGNERKTTGSYYTPPSLVSALLDTALDPLLDQAVNGAAGRDDAEARLLALTVCDPASGSGGFLVAAARRIARRLAEVRAGENEPTPGEVQSALHDVVERCIYGVDMNDLAAELAKVSLWLEAMQPGKPLGFLDARIKIGNSLLGTTPALLAGGVPDEAFGVLDGDDAKYSAEIKKRNRLENARSSPGSRFKHGGQDSFNFAPPVAGISALIGQRRELVKPVYSAAEARDRAAAYAAFDHSRDMEQRRLHADAWCAAFVWPLITEEAEPPTSALVRQLGEADELSGHSETVAMVRHLSEEYRFFHWHLEFPEVFGDPQSADASVERWPKGFSCMLGNPPWEKIKLQEKEFFGARDARVANAKTASERRSLIRDLAKTDVGTSLLSEYNRSRRQSEAFSFFVRKSGRFPLGGRGDVNTYTVFTELFSQIVSPSGRAGVIVKTGIATDDTTKELFQALSDEARVLSLFDFENTQSGGGRYFVGAHASERFSLLTILGQQSRAEKMRIGFMISHPDKIALESYFLLPSDIKLMNPISGTLPVFKAQRDVDITREIYGRVPIFKSGAWGEIAYDRMFDVTNDSGHFRSAASLETGDFTMRSDGNLVSDGKMVVRVYEGKMVSHWDHRNADVVWSQAAVHRQRQPKYISENEKSNPERLAVPGYWVDHPLVPAAARSWQIGFASVTAPKNQRTFSVAPVPPAAATNSLPLIRIDQPTGMRLCLLANLSSFVFDYVARQKVGGVNMNFFIVDQLPVLSPQEYSRPVAWDTSVSYERWISDRAYELVFTANDMQSVGHELGDQRGPFSWIPARRRIISAELDAAYFHLYGLDRDTVGYVMDTFNVTRRVDAASFGDYRTKMQILEVFEAMQDAIKTGVPYESALTPPPGQGPRHPAKEISA</sequence>
<evidence type="ECO:0000256" key="4">
    <source>
        <dbReference type="ARBA" id="ARBA00047942"/>
    </source>
</evidence>
<dbReference type="OrthoDB" id="4280289at2"/>
<dbReference type="Proteomes" id="UP000003828">
    <property type="component" value="Unassembled WGS sequence"/>
</dbReference>
<protein>
    <recommendedName>
        <fullName evidence="1">site-specific DNA-methyltransferase (adenine-specific)</fullName>
        <ecNumber evidence="1">2.1.1.72</ecNumber>
    </recommendedName>
</protein>
<proteinExistence type="predicted"/>
<feature type="region of interest" description="Disordered" evidence="5">
    <location>
        <begin position="1332"/>
        <end position="1354"/>
    </location>
</feature>
<dbReference type="InterPro" id="IPR029063">
    <property type="entry name" value="SAM-dependent_MTases_sf"/>
</dbReference>
<dbReference type="STRING" id="1077972.ARGLB_012_00150"/>
<gene>
    <name evidence="7" type="ORF">ARGLB_012_00150</name>
</gene>